<dbReference type="SMART" id="SM00451">
    <property type="entry name" value="ZnF_U1"/>
    <property type="match status" value="1"/>
</dbReference>
<proteinExistence type="inferred from homology"/>
<reference evidence="13" key="1">
    <citation type="journal article" date="2013" name="Nature">
        <title>Pan genome of the phytoplankton Emiliania underpins its global distribution.</title>
        <authorList>
            <person name="Read B.A."/>
            <person name="Kegel J."/>
            <person name="Klute M.J."/>
            <person name="Kuo A."/>
            <person name="Lefebvre S.C."/>
            <person name="Maumus F."/>
            <person name="Mayer C."/>
            <person name="Miller J."/>
            <person name="Monier A."/>
            <person name="Salamov A."/>
            <person name="Young J."/>
            <person name="Aguilar M."/>
            <person name="Claverie J.M."/>
            <person name="Frickenhaus S."/>
            <person name="Gonzalez K."/>
            <person name="Herman E.K."/>
            <person name="Lin Y.C."/>
            <person name="Napier J."/>
            <person name="Ogata H."/>
            <person name="Sarno A.F."/>
            <person name="Shmutz J."/>
            <person name="Schroeder D."/>
            <person name="de Vargas C."/>
            <person name="Verret F."/>
            <person name="von Dassow P."/>
            <person name="Valentin K."/>
            <person name="Van de Peer Y."/>
            <person name="Wheeler G."/>
            <person name="Dacks J.B."/>
            <person name="Delwiche C.F."/>
            <person name="Dyhrman S.T."/>
            <person name="Glockner G."/>
            <person name="John U."/>
            <person name="Richards T."/>
            <person name="Worden A.Z."/>
            <person name="Zhang X."/>
            <person name="Grigoriev I.V."/>
            <person name="Allen A.E."/>
            <person name="Bidle K."/>
            <person name="Borodovsky M."/>
            <person name="Bowler C."/>
            <person name="Brownlee C."/>
            <person name="Cock J.M."/>
            <person name="Elias M."/>
            <person name="Gladyshev V.N."/>
            <person name="Groth M."/>
            <person name="Guda C."/>
            <person name="Hadaegh A."/>
            <person name="Iglesias-Rodriguez M.D."/>
            <person name="Jenkins J."/>
            <person name="Jones B.M."/>
            <person name="Lawson T."/>
            <person name="Leese F."/>
            <person name="Lindquist E."/>
            <person name="Lobanov A."/>
            <person name="Lomsadze A."/>
            <person name="Malik S.B."/>
            <person name="Marsh M.E."/>
            <person name="Mackinder L."/>
            <person name="Mock T."/>
            <person name="Mueller-Roeber B."/>
            <person name="Pagarete A."/>
            <person name="Parker M."/>
            <person name="Probert I."/>
            <person name="Quesneville H."/>
            <person name="Raines C."/>
            <person name="Rensing S.A."/>
            <person name="Riano-Pachon D.M."/>
            <person name="Richier S."/>
            <person name="Rokitta S."/>
            <person name="Shiraiwa Y."/>
            <person name="Soanes D.M."/>
            <person name="van der Giezen M."/>
            <person name="Wahlund T.M."/>
            <person name="Williams B."/>
            <person name="Wilson W."/>
            <person name="Wolfe G."/>
            <person name="Wurch L.L."/>
        </authorList>
    </citation>
    <scope>NUCLEOTIDE SEQUENCE</scope>
</reference>
<dbReference type="InterPro" id="IPR000690">
    <property type="entry name" value="Matrin/U1-C_Znf_C2H2"/>
</dbReference>
<keyword evidence="9" id="KW-0539">Nucleus</keyword>
<dbReference type="EnsemblProtists" id="EOD11345">
    <property type="protein sequence ID" value="EOD11345"/>
    <property type="gene ID" value="EMIHUDRAFT_357810"/>
</dbReference>
<evidence type="ECO:0000256" key="8">
    <source>
        <dbReference type="ARBA" id="ARBA00023187"/>
    </source>
</evidence>
<dbReference type="STRING" id="2903.R1DA08"/>
<accession>A0A0D3IJB0</accession>
<dbReference type="SMART" id="SM01050">
    <property type="entry name" value="CactinC_cactus"/>
    <property type="match status" value="1"/>
</dbReference>
<feature type="compositionally biased region" description="Pro residues" evidence="10">
    <location>
        <begin position="226"/>
        <end position="240"/>
    </location>
</feature>
<name>A0A0D3IJB0_EMIH1</name>
<keyword evidence="5" id="KW-0747">Spliceosome</keyword>
<evidence type="ECO:0000256" key="4">
    <source>
        <dbReference type="ARBA" id="ARBA00022723"/>
    </source>
</evidence>
<keyword evidence="7" id="KW-0862">Zinc</keyword>
<dbReference type="Gene3D" id="2.60.40.2690">
    <property type="match status" value="1"/>
</dbReference>
<reference evidence="12" key="2">
    <citation type="submission" date="2024-10" db="UniProtKB">
        <authorList>
            <consortium name="EnsemblProtists"/>
        </authorList>
    </citation>
    <scope>IDENTIFICATION</scope>
</reference>
<evidence type="ECO:0000256" key="10">
    <source>
        <dbReference type="SAM" id="MobiDB-lite"/>
    </source>
</evidence>
<protein>
    <recommendedName>
        <fullName evidence="11">Matrin-type domain-containing protein</fullName>
    </recommendedName>
</protein>
<evidence type="ECO:0000259" key="11">
    <source>
        <dbReference type="PROSITE" id="PS50171"/>
    </source>
</evidence>
<dbReference type="KEGG" id="ehx:EMIHUDRAFT_357810"/>
<feature type="region of interest" description="Disordered" evidence="10">
    <location>
        <begin position="217"/>
        <end position="240"/>
    </location>
</feature>
<keyword evidence="6" id="KW-0863">Zinc-finger</keyword>
<dbReference type="PANTHER" id="PTHR23205:SF0">
    <property type="entry name" value="SPLICING FACTOR 3A SUBUNIT 2"/>
    <property type="match status" value="1"/>
</dbReference>
<dbReference type="FunFam" id="2.60.40.2690:FF:000002">
    <property type="entry name" value="Splicing factor 3a subunit 2"/>
    <property type="match status" value="1"/>
</dbReference>
<dbReference type="InterPro" id="IPR031781">
    <property type="entry name" value="SF3A2_dom"/>
</dbReference>
<dbReference type="InterPro" id="IPR013087">
    <property type="entry name" value="Znf_C2H2_type"/>
</dbReference>
<dbReference type="GO" id="GO:0003676">
    <property type="term" value="F:nucleic acid binding"/>
    <property type="evidence" value="ECO:0007669"/>
    <property type="project" value="InterPro"/>
</dbReference>
<evidence type="ECO:0000256" key="3">
    <source>
        <dbReference type="ARBA" id="ARBA00022664"/>
    </source>
</evidence>
<evidence type="ECO:0000256" key="2">
    <source>
        <dbReference type="ARBA" id="ARBA00008995"/>
    </source>
</evidence>
<dbReference type="OMA" id="EFWIQIM"/>
<dbReference type="GO" id="GO:0000245">
    <property type="term" value="P:spliceosomal complex assembly"/>
    <property type="evidence" value="ECO:0007669"/>
    <property type="project" value="TreeGrafter"/>
</dbReference>
<dbReference type="GO" id="GO:0008270">
    <property type="term" value="F:zinc ion binding"/>
    <property type="evidence" value="ECO:0007669"/>
    <property type="project" value="UniProtKB-KW"/>
</dbReference>
<keyword evidence="3" id="KW-0507">mRNA processing</keyword>
<dbReference type="HOGENOM" id="CLU_050757_0_0_1"/>
<dbReference type="InterPro" id="IPR036236">
    <property type="entry name" value="Znf_C2H2_sf"/>
</dbReference>
<evidence type="ECO:0000256" key="1">
    <source>
        <dbReference type="ARBA" id="ARBA00004123"/>
    </source>
</evidence>
<keyword evidence="8" id="KW-0508">mRNA splicing</keyword>
<evidence type="ECO:0000256" key="6">
    <source>
        <dbReference type="ARBA" id="ARBA00022771"/>
    </source>
</evidence>
<keyword evidence="13" id="KW-1185">Reference proteome</keyword>
<dbReference type="GeneID" id="17257456"/>
<dbReference type="SUPFAM" id="SSF57667">
    <property type="entry name" value="beta-beta-alpha zinc fingers"/>
    <property type="match status" value="1"/>
</dbReference>
<dbReference type="InterPro" id="IPR052092">
    <property type="entry name" value="SF3A2"/>
</dbReference>
<dbReference type="PROSITE" id="PS50171">
    <property type="entry name" value="ZF_MATRIN"/>
    <property type="match status" value="1"/>
</dbReference>
<dbReference type="eggNOG" id="KOG0227">
    <property type="taxonomic scope" value="Eukaryota"/>
</dbReference>
<dbReference type="GO" id="GO:0071013">
    <property type="term" value="C:catalytic step 2 spliceosome"/>
    <property type="evidence" value="ECO:0007669"/>
    <property type="project" value="TreeGrafter"/>
</dbReference>
<evidence type="ECO:0000256" key="9">
    <source>
        <dbReference type="ARBA" id="ARBA00023242"/>
    </source>
</evidence>
<dbReference type="RefSeq" id="XP_005763774.1">
    <property type="nucleotide sequence ID" value="XM_005763717.1"/>
</dbReference>
<evidence type="ECO:0000313" key="12">
    <source>
        <dbReference type="EnsemblProtists" id="EOD11345"/>
    </source>
</evidence>
<evidence type="ECO:0000256" key="7">
    <source>
        <dbReference type="ARBA" id="ARBA00022833"/>
    </source>
</evidence>
<evidence type="ECO:0000256" key="5">
    <source>
        <dbReference type="ARBA" id="ARBA00022728"/>
    </source>
</evidence>
<dbReference type="Pfam" id="PF12874">
    <property type="entry name" value="zf-met"/>
    <property type="match status" value="1"/>
</dbReference>
<keyword evidence="4" id="KW-0479">Metal-binding</keyword>
<comment type="subcellular location">
    <subcellularLocation>
        <location evidence="1">Nucleus</location>
    </subcellularLocation>
</comment>
<dbReference type="InterPro" id="IPR003604">
    <property type="entry name" value="Matrin/U1-like-C_Znf_C2H2"/>
</dbReference>
<evidence type="ECO:0000313" key="13">
    <source>
        <dbReference type="Proteomes" id="UP000013827"/>
    </source>
</evidence>
<sequence>MSGMDRDWGVKSGGGGVASDIQAKVDRRERLRQLALQTVDLMKDPYFMKNHLGSYECKLCLTLHNNEGNYLAHTQGKRHQQNLARRAAKEALNNPTLPQANSRTVKARKTVKIGRPGYRVTKQLDPETQQRSLLFEVDYPEIEESLQPRHRFMSAFEQRVEPPDKEWQYLLVAAEPYETVAFKIPNTEIDKAHGKFHSAWNDETKTFTVQLYFKAGGEGPHGRPLMRPPPPPPPPLMAPS</sequence>
<dbReference type="AlphaFoldDB" id="A0A0D3IJB0"/>
<dbReference type="PaxDb" id="2903-EOD11345"/>
<dbReference type="GO" id="GO:0071004">
    <property type="term" value="C:U2-type prespliceosome"/>
    <property type="evidence" value="ECO:0007669"/>
    <property type="project" value="TreeGrafter"/>
</dbReference>
<comment type="similarity">
    <text evidence="2">Belongs to the SF3A2 family.</text>
</comment>
<feature type="domain" description="Matrin-type" evidence="11">
    <location>
        <begin position="55"/>
        <end position="85"/>
    </location>
</feature>
<dbReference type="Pfam" id="PF16835">
    <property type="entry name" value="SF3A2"/>
    <property type="match status" value="1"/>
</dbReference>
<dbReference type="Proteomes" id="UP000013827">
    <property type="component" value="Unassembled WGS sequence"/>
</dbReference>
<dbReference type="Gene3D" id="3.30.160.60">
    <property type="entry name" value="Classic Zinc Finger"/>
    <property type="match status" value="1"/>
</dbReference>
<organism evidence="12 13">
    <name type="scientific">Emiliania huxleyi (strain CCMP1516)</name>
    <dbReference type="NCBI Taxonomy" id="280463"/>
    <lineage>
        <taxon>Eukaryota</taxon>
        <taxon>Haptista</taxon>
        <taxon>Haptophyta</taxon>
        <taxon>Prymnesiophyceae</taxon>
        <taxon>Isochrysidales</taxon>
        <taxon>Noelaerhabdaceae</taxon>
        <taxon>Emiliania</taxon>
    </lineage>
</organism>
<dbReference type="PANTHER" id="PTHR23205">
    <property type="entry name" value="SPLICING FACTOR 3A SUBUNIT 2"/>
    <property type="match status" value="1"/>
</dbReference>
<dbReference type="GO" id="GO:0005686">
    <property type="term" value="C:U2 snRNP"/>
    <property type="evidence" value="ECO:0007669"/>
    <property type="project" value="TreeGrafter"/>
</dbReference>